<dbReference type="InterPro" id="IPR036108">
    <property type="entry name" value="4pyrrol_syn_uPrphyn_synt_sf"/>
</dbReference>
<dbReference type="EMBL" id="BJYK01000013">
    <property type="protein sequence ID" value="GEN81574.1"/>
    <property type="molecule type" value="Genomic_DNA"/>
</dbReference>
<evidence type="ECO:0000256" key="8">
    <source>
        <dbReference type="ARBA" id="ARBA00048617"/>
    </source>
</evidence>
<dbReference type="GO" id="GO:0004852">
    <property type="term" value="F:uroporphyrinogen-III synthase activity"/>
    <property type="evidence" value="ECO:0007669"/>
    <property type="project" value="UniProtKB-UniRule"/>
</dbReference>
<evidence type="ECO:0000313" key="13">
    <source>
        <dbReference type="Proteomes" id="UP000321484"/>
    </source>
</evidence>
<dbReference type="InterPro" id="IPR003754">
    <property type="entry name" value="4pyrrol_synth_uPrphyn_synth"/>
</dbReference>
<organism evidence="12 13">
    <name type="scientific">Actinotalea fermentans</name>
    <dbReference type="NCBI Taxonomy" id="43671"/>
    <lineage>
        <taxon>Bacteria</taxon>
        <taxon>Bacillati</taxon>
        <taxon>Actinomycetota</taxon>
        <taxon>Actinomycetes</taxon>
        <taxon>Micrococcales</taxon>
        <taxon>Cellulomonadaceae</taxon>
        <taxon>Actinotalea</taxon>
    </lineage>
</organism>
<evidence type="ECO:0000256" key="1">
    <source>
        <dbReference type="ARBA" id="ARBA00004772"/>
    </source>
</evidence>
<gene>
    <name evidence="12" type="ORF">AFE02nite_33080</name>
</gene>
<comment type="caution">
    <text evidence="12">The sequence shown here is derived from an EMBL/GenBank/DDBJ whole genome shotgun (WGS) entry which is preliminary data.</text>
</comment>
<feature type="region of interest" description="Disordered" evidence="10">
    <location>
        <begin position="299"/>
        <end position="347"/>
    </location>
</feature>
<protein>
    <recommendedName>
        <fullName evidence="7 9">Uroporphyrinogen-III synthase</fullName>
        <ecNumber evidence="3 9">4.2.1.75</ecNumber>
    </recommendedName>
</protein>
<evidence type="ECO:0000256" key="6">
    <source>
        <dbReference type="ARBA" id="ARBA00037589"/>
    </source>
</evidence>
<evidence type="ECO:0000256" key="7">
    <source>
        <dbReference type="ARBA" id="ARBA00040167"/>
    </source>
</evidence>
<dbReference type="EC" id="4.2.1.75" evidence="3 9"/>
<dbReference type="AlphaFoldDB" id="A0A511Z2C4"/>
<evidence type="ECO:0000259" key="11">
    <source>
        <dbReference type="Pfam" id="PF02602"/>
    </source>
</evidence>
<proteinExistence type="inferred from homology"/>
<evidence type="ECO:0000256" key="9">
    <source>
        <dbReference type="RuleBase" id="RU366031"/>
    </source>
</evidence>
<feature type="region of interest" description="Disordered" evidence="10">
    <location>
        <begin position="1"/>
        <end position="27"/>
    </location>
</feature>
<dbReference type="SUPFAM" id="SSF69618">
    <property type="entry name" value="HemD-like"/>
    <property type="match status" value="1"/>
</dbReference>
<dbReference type="Proteomes" id="UP000321484">
    <property type="component" value="Unassembled WGS sequence"/>
</dbReference>
<name>A0A511Z2C4_9CELL</name>
<comment type="similarity">
    <text evidence="2 9">Belongs to the uroporphyrinogen-III synthase family.</text>
</comment>
<sequence>MSGTREGDGEGATPAATGPTPPTPGALAGWRVLVPRSGEWGERVRARLATHGATAAVVPVIEFAPPADLPAVDAAVGRLARGEYDWLTVTSATTVLALAGRAAAVVGGPASEALSAVVGRTAVAAVGPGTARTLERHGVVPTLVPEEHSARGLLARLVEQAPAGARVLVPQSDLAELTLADGLTAAGWSVDVVLAYRTVAAERPPAAVADDLRAGRFDAVLLSSTSTLAGLLELVGTPPPSTVVACIGPLTAAAATAAGLTVSVVPEVASGEALVDALAAHAAPAAHDAPAAHAAPALGARVTDPPEPPDPTGLTDATDPADPTGPTDLTRHRPGTPDAAGSEEGTP</sequence>
<evidence type="ECO:0000256" key="10">
    <source>
        <dbReference type="SAM" id="MobiDB-lite"/>
    </source>
</evidence>
<keyword evidence="13" id="KW-1185">Reference proteome</keyword>
<dbReference type="GO" id="GO:0006782">
    <property type="term" value="P:protoporphyrinogen IX biosynthetic process"/>
    <property type="evidence" value="ECO:0007669"/>
    <property type="project" value="UniProtKB-UniRule"/>
</dbReference>
<dbReference type="PANTHER" id="PTHR38042">
    <property type="entry name" value="UROPORPHYRINOGEN-III SYNTHASE, CHLOROPLASTIC"/>
    <property type="match status" value="1"/>
</dbReference>
<keyword evidence="4 9" id="KW-0456">Lyase</keyword>
<keyword evidence="5 9" id="KW-0627">Porphyrin biosynthesis</keyword>
<dbReference type="Pfam" id="PF02602">
    <property type="entry name" value="HEM4"/>
    <property type="match status" value="1"/>
</dbReference>
<evidence type="ECO:0000313" key="12">
    <source>
        <dbReference type="EMBL" id="GEN81574.1"/>
    </source>
</evidence>
<dbReference type="PANTHER" id="PTHR38042:SF1">
    <property type="entry name" value="UROPORPHYRINOGEN-III SYNTHASE, CHLOROPLASTIC"/>
    <property type="match status" value="1"/>
</dbReference>
<evidence type="ECO:0000256" key="3">
    <source>
        <dbReference type="ARBA" id="ARBA00013109"/>
    </source>
</evidence>
<dbReference type="RefSeq" id="WP_146820064.1">
    <property type="nucleotide sequence ID" value="NZ_BJYK01000013.1"/>
</dbReference>
<dbReference type="GO" id="GO:0006780">
    <property type="term" value="P:uroporphyrinogen III biosynthetic process"/>
    <property type="evidence" value="ECO:0007669"/>
    <property type="project" value="UniProtKB-UniRule"/>
</dbReference>
<dbReference type="InterPro" id="IPR039793">
    <property type="entry name" value="UROS/Hem4"/>
</dbReference>
<dbReference type="Gene3D" id="3.40.50.10090">
    <property type="match status" value="2"/>
</dbReference>
<comment type="catalytic activity">
    <reaction evidence="8 9">
        <text>hydroxymethylbilane = uroporphyrinogen III + H2O</text>
        <dbReference type="Rhea" id="RHEA:18965"/>
        <dbReference type="ChEBI" id="CHEBI:15377"/>
        <dbReference type="ChEBI" id="CHEBI:57308"/>
        <dbReference type="ChEBI" id="CHEBI:57845"/>
        <dbReference type="EC" id="4.2.1.75"/>
    </reaction>
</comment>
<feature type="domain" description="Tetrapyrrole biosynthesis uroporphyrinogen III synthase" evidence="11">
    <location>
        <begin position="44"/>
        <end position="275"/>
    </location>
</feature>
<evidence type="ECO:0000256" key="4">
    <source>
        <dbReference type="ARBA" id="ARBA00023239"/>
    </source>
</evidence>
<evidence type="ECO:0000256" key="5">
    <source>
        <dbReference type="ARBA" id="ARBA00023244"/>
    </source>
</evidence>
<evidence type="ECO:0000256" key="2">
    <source>
        <dbReference type="ARBA" id="ARBA00008133"/>
    </source>
</evidence>
<reference evidence="12 13" key="1">
    <citation type="submission" date="2019-07" db="EMBL/GenBank/DDBJ databases">
        <title>Whole genome shotgun sequence of Actinotalea fermentans NBRC 105374.</title>
        <authorList>
            <person name="Hosoyama A."/>
            <person name="Uohara A."/>
            <person name="Ohji S."/>
            <person name="Ichikawa N."/>
        </authorList>
    </citation>
    <scope>NUCLEOTIDE SEQUENCE [LARGE SCALE GENOMIC DNA]</scope>
    <source>
        <strain evidence="12 13">NBRC 105374</strain>
    </source>
</reference>
<comment type="function">
    <text evidence="6 9">Catalyzes cyclization of the linear tetrapyrrole, hydroxymethylbilane, to the macrocyclic uroporphyrinogen III.</text>
</comment>
<accession>A0A511Z2C4</accession>
<dbReference type="OrthoDB" id="9815856at2"/>
<dbReference type="CDD" id="cd06578">
    <property type="entry name" value="HemD"/>
    <property type="match status" value="1"/>
</dbReference>
<comment type="pathway">
    <text evidence="1 9">Porphyrin-containing compound metabolism; protoporphyrin-IX biosynthesis; coproporphyrinogen-III from 5-aminolevulinate: step 3/4.</text>
</comment>